<dbReference type="SUPFAM" id="SSF56300">
    <property type="entry name" value="Metallo-dependent phosphatases"/>
    <property type="match status" value="1"/>
</dbReference>
<gene>
    <name evidence="1" type="ORF">SAMN04487997_0205</name>
</gene>
<evidence type="ECO:0008006" key="3">
    <source>
        <dbReference type="Google" id="ProtNLM"/>
    </source>
</evidence>
<name>A0A1H6ZQ45_9GAMM</name>
<dbReference type="EMBL" id="FNYC01000012">
    <property type="protein sequence ID" value="SEJ55623.1"/>
    <property type="molecule type" value="Genomic_DNA"/>
</dbReference>
<accession>A0A1H6ZQ45</accession>
<reference evidence="1 2" key="1">
    <citation type="submission" date="2016-10" db="EMBL/GenBank/DDBJ databases">
        <authorList>
            <person name="de Groot N.N."/>
        </authorList>
    </citation>
    <scope>NUCLEOTIDE SEQUENCE [LARGE SCALE GENOMIC DNA]</scope>
    <source>
        <strain evidence="1 2">DSM 26515</strain>
    </source>
</reference>
<dbReference type="Proteomes" id="UP000199420">
    <property type="component" value="Unassembled WGS sequence"/>
</dbReference>
<dbReference type="OrthoDB" id="9067438at2"/>
<proteinExistence type="predicted"/>
<keyword evidence="2" id="KW-1185">Reference proteome</keyword>
<protein>
    <recommendedName>
        <fullName evidence="3">Calcineurin-like phosphoesterase superfamily domain-containing protein</fullName>
    </recommendedName>
</protein>
<dbReference type="InterPro" id="IPR029052">
    <property type="entry name" value="Metallo-depent_PP-like"/>
</dbReference>
<organism evidence="1 2">
    <name type="scientific">Frateuria terrea</name>
    <dbReference type="NCBI Taxonomy" id="529704"/>
    <lineage>
        <taxon>Bacteria</taxon>
        <taxon>Pseudomonadati</taxon>
        <taxon>Pseudomonadota</taxon>
        <taxon>Gammaproteobacteria</taxon>
        <taxon>Lysobacterales</taxon>
        <taxon>Rhodanobacteraceae</taxon>
        <taxon>Frateuria</taxon>
    </lineage>
</organism>
<sequence>MKCPRCQADGAIRNGGGRGWCKTGSHAFKLGPASLSDPDNLPEGVKLRGTSTLTDVRTGETVLQWVKTSADEEARKQAIQAAIAALAEKIKPVPAQRAPKRTAEDLANLYVVSDYHLGMLSWPEETGDDWNLDIAESMLVDWFGAAIAQSPDAELGVFCQLGDFLHQDGLDAVTPASKHLLDADTRFQKIVRVAIRAIRRVIGMLLAKHARVIVLMAEGNHDTASSIWLRELLAALYADEPRVAVDVSPDPYYCVEHGATALFFHHGHKHKMAGIDAVFAAKFREVFGRTKYAYAHMGHLHHVDVKETSLMLVEQHRTLAAKDAYASRGGWMSDRDAQVVTYSKTWGEVGRVRVSARMVAA</sequence>
<dbReference type="STRING" id="529704.SAMN02927913_2184"/>
<evidence type="ECO:0000313" key="2">
    <source>
        <dbReference type="Proteomes" id="UP000199420"/>
    </source>
</evidence>
<dbReference type="RefSeq" id="WP_091336797.1">
    <property type="nucleotide sequence ID" value="NZ_FNYC01000012.1"/>
</dbReference>
<dbReference type="AlphaFoldDB" id="A0A1H6ZQ45"/>
<evidence type="ECO:0000313" key="1">
    <source>
        <dbReference type="EMBL" id="SEJ55623.1"/>
    </source>
</evidence>